<dbReference type="InterPro" id="IPR010285">
    <property type="entry name" value="DNA_helicase_pif1-like_DEAD"/>
</dbReference>
<comment type="caution">
    <text evidence="12">The sequence shown here is derived from an EMBL/GenBank/DDBJ whole genome shotgun (WGS) entry which is preliminary data.</text>
</comment>
<reference evidence="12 13" key="1">
    <citation type="journal article" date="2019" name="Sci. Rep.">
        <title>Orb-weaving spider Araneus ventricosus genome elucidates the spidroin gene catalogue.</title>
        <authorList>
            <person name="Kono N."/>
            <person name="Nakamura H."/>
            <person name="Ohtoshi R."/>
            <person name="Moran D.A.P."/>
            <person name="Shinohara A."/>
            <person name="Yoshida Y."/>
            <person name="Fujiwara M."/>
            <person name="Mori M."/>
            <person name="Tomita M."/>
            <person name="Arakawa K."/>
        </authorList>
    </citation>
    <scope>NUCLEOTIDE SEQUENCE [LARGE SCALE GENOMIC DNA]</scope>
</reference>
<feature type="domain" description="DNA helicase Pif1-like DEAD-box helicase" evidence="10">
    <location>
        <begin position="245"/>
        <end position="461"/>
    </location>
</feature>
<dbReference type="GO" id="GO:0016887">
    <property type="term" value="F:ATP hydrolysis activity"/>
    <property type="evidence" value="ECO:0007669"/>
    <property type="project" value="RHEA"/>
</dbReference>
<accession>A0A4Y2CCM4</accession>
<dbReference type="EC" id="5.6.2.3" evidence="9"/>
<evidence type="ECO:0000256" key="3">
    <source>
        <dbReference type="ARBA" id="ARBA00022801"/>
    </source>
</evidence>
<keyword evidence="6" id="KW-0238">DNA-binding</keyword>
<organism evidence="12 13">
    <name type="scientific">Araneus ventricosus</name>
    <name type="common">Orbweaver spider</name>
    <name type="synonym">Epeira ventricosa</name>
    <dbReference type="NCBI Taxonomy" id="182803"/>
    <lineage>
        <taxon>Eukaryota</taxon>
        <taxon>Metazoa</taxon>
        <taxon>Ecdysozoa</taxon>
        <taxon>Arthropoda</taxon>
        <taxon>Chelicerata</taxon>
        <taxon>Arachnida</taxon>
        <taxon>Araneae</taxon>
        <taxon>Araneomorphae</taxon>
        <taxon>Entelegynae</taxon>
        <taxon>Araneoidea</taxon>
        <taxon>Araneidae</taxon>
        <taxon>Araneus</taxon>
    </lineage>
</organism>
<evidence type="ECO:0000313" key="12">
    <source>
        <dbReference type="EMBL" id="GBM01467.1"/>
    </source>
</evidence>
<keyword evidence="7 9" id="KW-0234">DNA repair</keyword>
<evidence type="ECO:0000256" key="2">
    <source>
        <dbReference type="ARBA" id="ARBA00022763"/>
    </source>
</evidence>
<evidence type="ECO:0000256" key="5">
    <source>
        <dbReference type="ARBA" id="ARBA00022840"/>
    </source>
</evidence>
<comment type="cofactor">
    <cofactor evidence="9">
        <name>Mg(2+)</name>
        <dbReference type="ChEBI" id="CHEBI:18420"/>
    </cofactor>
</comment>
<name>A0A4Y2CCM4_ARAVE</name>
<evidence type="ECO:0000256" key="6">
    <source>
        <dbReference type="ARBA" id="ARBA00023125"/>
    </source>
</evidence>
<dbReference type="GO" id="GO:0006281">
    <property type="term" value="P:DNA repair"/>
    <property type="evidence" value="ECO:0007669"/>
    <property type="project" value="UniProtKB-KW"/>
</dbReference>
<keyword evidence="9" id="KW-0233">DNA recombination</keyword>
<dbReference type="GO" id="GO:0005524">
    <property type="term" value="F:ATP binding"/>
    <property type="evidence" value="ECO:0007669"/>
    <property type="project" value="UniProtKB-KW"/>
</dbReference>
<evidence type="ECO:0000313" key="13">
    <source>
        <dbReference type="Proteomes" id="UP000499080"/>
    </source>
</evidence>
<dbReference type="GO" id="GO:0043139">
    <property type="term" value="F:5'-3' DNA helicase activity"/>
    <property type="evidence" value="ECO:0007669"/>
    <property type="project" value="UniProtKB-EC"/>
</dbReference>
<dbReference type="Proteomes" id="UP000499080">
    <property type="component" value="Unassembled WGS sequence"/>
</dbReference>
<dbReference type="OrthoDB" id="6425635at2759"/>
<comment type="similarity">
    <text evidence="9">Belongs to the helicase family.</text>
</comment>
<dbReference type="GO" id="GO:0006310">
    <property type="term" value="P:DNA recombination"/>
    <property type="evidence" value="ECO:0007669"/>
    <property type="project" value="UniProtKB-KW"/>
</dbReference>
<dbReference type="Pfam" id="PF21530">
    <property type="entry name" value="Pif1_2B_dom"/>
    <property type="match status" value="1"/>
</dbReference>
<keyword evidence="13" id="KW-1185">Reference proteome</keyword>
<dbReference type="PANTHER" id="PTHR47642">
    <property type="entry name" value="ATP-DEPENDENT DNA HELICASE"/>
    <property type="match status" value="1"/>
</dbReference>
<evidence type="ECO:0000259" key="10">
    <source>
        <dbReference type="Pfam" id="PF05970"/>
    </source>
</evidence>
<evidence type="ECO:0000256" key="7">
    <source>
        <dbReference type="ARBA" id="ARBA00023204"/>
    </source>
</evidence>
<dbReference type="PANTHER" id="PTHR47642:SF5">
    <property type="entry name" value="ATP-DEPENDENT DNA HELICASE"/>
    <property type="match status" value="1"/>
</dbReference>
<dbReference type="Pfam" id="PF05970">
    <property type="entry name" value="PIF1"/>
    <property type="match status" value="1"/>
</dbReference>
<evidence type="ECO:0000256" key="8">
    <source>
        <dbReference type="ARBA" id="ARBA00023235"/>
    </source>
</evidence>
<keyword evidence="4 9" id="KW-0347">Helicase</keyword>
<keyword evidence="8" id="KW-0413">Isomerase</keyword>
<keyword evidence="1 9" id="KW-0547">Nucleotide-binding</keyword>
<evidence type="ECO:0000256" key="9">
    <source>
        <dbReference type="RuleBase" id="RU363044"/>
    </source>
</evidence>
<evidence type="ECO:0000256" key="1">
    <source>
        <dbReference type="ARBA" id="ARBA00022741"/>
    </source>
</evidence>
<comment type="catalytic activity">
    <reaction evidence="9">
        <text>ATP + H2O = ADP + phosphate + H(+)</text>
        <dbReference type="Rhea" id="RHEA:13065"/>
        <dbReference type="ChEBI" id="CHEBI:15377"/>
        <dbReference type="ChEBI" id="CHEBI:15378"/>
        <dbReference type="ChEBI" id="CHEBI:30616"/>
        <dbReference type="ChEBI" id="CHEBI:43474"/>
        <dbReference type="ChEBI" id="CHEBI:456216"/>
        <dbReference type="EC" id="5.6.2.3"/>
    </reaction>
</comment>
<dbReference type="Gene3D" id="3.40.50.300">
    <property type="entry name" value="P-loop containing nucleotide triphosphate hydrolases"/>
    <property type="match status" value="1"/>
</dbReference>
<protein>
    <recommendedName>
        <fullName evidence="9">ATP-dependent DNA helicase</fullName>
        <ecNumber evidence="9">5.6.2.3</ecNumber>
    </recommendedName>
</protein>
<keyword evidence="2 9" id="KW-0227">DNA damage</keyword>
<evidence type="ECO:0000256" key="4">
    <source>
        <dbReference type="ARBA" id="ARBA00022806"/>
    </source>
</evidence>
<dbReference type="AlphaFoldDB" id="A0A4Y2CCM4"/>
<dbReference type="InterPro" id="IPR051055">
    <property type="entry name" value="PIF1_helicase"/>
</dbReference>
<keyword evidence="3 9" id="KW-0378">Hydrolase</keyword>
<dbReference type="GO" id="GO:0000723">
    <property type="term" value="P:telomere maintenance"/>
    <property type="evidence" value="ECO:0007669"/>
    <property type="project" value="InterPro"/>
</dbReference>
<sequence>MRILKERQVSESECVYRLCHLPLRSSSRKCVFLNSRKPDQRYQVLRFENNKAVGLCSNIFERYANRPRQQEQSYDFQNMCLLEFAMNFEPFYSKKAEDSEESVDAETEEQPKRRRFIKLTNNTKMVIRNVPAVVRVPFFQMQTDPENYFYSLLVQYVPFYLEDELIDEHNNAREAFLAREEQLRKTNAYLEIHRARDRQLETAFNQAHAFNLHENPEEIFEAELEDEVTEQVMTNEQFQNVCASMNLRQRELFNTITRSIQEQMTGSPSRIRMYVTGGAGVGKTFTFNALKEQVNRCYGKKAVKVGALTGVAARLVGGTTLHTLFKLPVEKDGKMVGNLSPLTGNYLKVWRNQWKDIEFLFIDEISMVPYEMLCMIDSRLRQLKKKENEPFGGINIMVFGDLFQLPPIRGAQAFHQPERFIPATHLWRLLSLVELTENMRQQGGTTFAELLNALRVGELKATHFALLMSKVLTEASGDFDLDRVIRIYPTRAKVDAHNTAVLEQYRAQGVRIFRIRAQDVLVNATRNADNVNMDNIVSGDINNSGGLQKELEIFNGAKVMLRSNINIEKGLVNGAMGTITEIVWPLFRRDQMYDTDIPSVRIDFGRDGIHLIKPKSIQFPALRNYGTIERTQLPLILYWACPVHKMQGCTVDHAVVYLGSALFAK</sequence>
<proteinExistence type="inferred from homology"/>
<gene>
    <name evidence="12" type="primary">pif1_18</name>
    <name evidence="12" type="ORF">AVEN_209287_1</name>
</gene>
<dbReference type="EMBL" id="BGPR01000170">
    <property type="protein sequence ID" value="GBM01467.1"/>
    <property type="molecule type" value="Genomic_DNA"/>
</dbReference>
<dbReference type="SUPFAM" id="SSF52540">
    <property type="entry name" value="P-loop containing nucleoside triphosphate hydrolases"/>
    <property type="match status" value="2"/>
</dbReference>
<feature type="domain" description="DNA helicase Pif1-like 2B" evidence="11">
    <location>
        <begin position="541"/>
        <end position="581"/>
    </location>
</feature>
<evidence type="ECO:0000259" key="11">
    <source>
        <dbReference type="Pfam" id="PF21530"/>
    </source>
</evidence>
<dbReference type="InterPro" id="IPR049163">
    <property type="entry name" value="Pif1-like_2B_dom"/>
</dbReference>
<dbReference type="InterPro" id="IPR027417">
    <property type="entry name" value="P-loop_NTPase"/>
</dbReference>
<keyword evidence="5 9" id="KW-0067">ATP-binding</keyword>